<name>A0A1D2N1Z7_ORCCI</name>
<evidence type="ECO:0000313" key="1">
    <source>
        <dbReference type="EMBL" id="ODM99260.1"/>
    </source>
</evidence>
<dbReference type="Pfam" id="PF02995">
    <property type="entry name" value="DUF229"/>
    <property type="match status" value="1"/>
</dbReference>
<dbReference type="PANTHER" id="PTHR10974:SF1">
    <property type="entry name" value="FI08016P-RELATED"/>
    <property type="match status" value="1"/>
</dbReference>
<dbReference type="InterPro" id="IPR004245">
    <property type="entry name" value="DUF229"/>
</dbReference>
<evidence type="ECO:0000313" key="2">
    <source>
        <dbReference type="Proteomes" id="UP000094527"/>
    </source>
</evidence>
<reference evidence="1 2" key="1">
    <citation type="journal article" date="2016" name="Genome Biol. Evol.">
        <title>Gene Family Evolution Reflects Adaptation to Soil Environmental Stressors in the Genome of the Collembolan Orchesella cincta.</title>
        <authorList>
            <person name="Faddeeva-Vakhrusheva A."/>
            <person name="Derks M.F."/>
            <person name="Anvar S.Y."/>
            <person name="Agamennone V."/>
            <person name="Suring W."/>
            <person name="Smit S."/>
            <person name="van Straalen N.M."/>
            <person name="Roelofs D."/>
        </authorList>
    </citation>
    <scope>NUCLEOTIDE SEQUENCE [LARGE SCALE GENOMIC DNA]</scope>
    <source>
        <tissue evidence="1">Mixed pool</tissue>
    </source>
</reference>
<dbReference type="PANTHER" id="PTHR10974">
    <property type="entry name" value="FI08016P-RELATED"/>
    <property type="match status" value="1"/>
</dbReference>
<organism evidence="1 2">
    <name type="scientific">Orchesella cincta</name>
    <name type="common">Springtail</name>
    <name type="synonym">Podura cincta</name>
    <dbReference type="NCBI Taxonomy" id="48709"/>
    <lineage>
        <taxon>Eukaryota</taxon>
        <taxon>Metazoa</taxon>
        <taxon>Ecdysozoa</taxon>
        <taxon>Arthropoda</taxon>
        <taxon>Hexapoda</taxon>
        <taxon>Collembola</taxon>
        <taxon>Entomobryomorpha</taxon>
        <taxon>Entomobryoidea</taxon>
        <taxon>Orchesellidae</taxon>
        <taxon>Orchesellinae</taxon>
        <taxon>Orchesella</taxon>
    </lineage>
</organism>
<sequence>MSDMNMSQSFARMWHVAAALTSRSENETKSTCLKNRVFDECPFVWKNYSERGYLTSFGEDSGKEGGIFVTYWKGFSKPPTDFYFRPYGVFTEEKLRKDWTDVCYGPRLAWEVLLNYAQKLAYIMNKEDQRYF</sequence>
<dbReference type="GO" id="GO:0005615">
    <property type="term" value="C:extracellular space"/>
    <property type="evidence" value="ECO:0007669"/>
    <property type="project" value="TreeGrafter"/>
</dbReference>
<dbReference type="Proteomes" id="UP000094527">
    <property type="component" value="Unassembled WGS sequence"/>
</dbReference>
<keyword evidence="2" id="KW-1185">Reference proteome</keyword>
<proteinExistence type="predicted"/>
<dbReference type="EMBL" id="LJIJ01000290">
    <property type="protein sequence ID" value="ODM99260.1"/>
    <property type="molecule type" value="Genomic_DNA"/>
</dbReference>
<dbReference type="STRING" id="48709.A0A1D2N1Z7"/>
<accession>A0A1D2N1Z7</accession>
<dbReference type="AlphaFoldDB" id="A0A1D2N1Z7"/>
<dbReference type="OrthoDB" id="413313at2759"/>
<comment type="caution">
    <text evidence="1">The sequence shown here is derived from an EMBL/GenBank/DDBJ whole genome shotgun (WGS) entry which is preliminary data.</text>
</comment>
<gene>
    <name evidence="1" type="ORF">Ocin01_07418</name>
</gene>
<protein>
    <submittedName>
        <fullName evidence="1">Uncharacterized protein</fullName>
    </submittedName>
</protein>